<dbReference type="AlphaFoldDB" id="A0A7W7ZD72"/>
<dbReference type="RefSeq" id="WP_184216340.1">
    <property type="nucleotide sequence ID" value="NZ_JACHIP010000003.1"/>
</dbReference>
<dbReference type="EMBL" id="JACHIP010000003">
    <property type="protein sequence ID" value="MBB5057419.1"/>
    <property type="molecule type" value="Genomic_DNA"/>
</dbReference>
<reference evidence="2 3" key="1">
    <citation type="submission" date="2020-08" db="EMBL/GenBank/DDBJ databases">
        <title>Genomic Encyclopedia of Type Strains, Phase IV (KMG-V): Genome sequencing to study the core and pangenomes of soil and plant-associated prokaryotes.</title>
        <authorList>
            <person name="Whitman W."/>
        </authorList>
    </citation>
    <scope>NUCLEOTIDE SEQUENCE [LARGE SCALE GENOMIC DNA]</scope>
    <source>
        <strain evidence="2 3">M8UP14</strain>
    </source>
</reference>
<evidence type="ECO:0000313" key="3">
    <source>
        <dbReference type="Proteomes" id="UP000540989"/>
    </source>
</evidence>
<name>A0A7W7ZD72_9BACT</name>
<evidence type="ECO:0000256" key="1">
    <source>
        <dbReference type="SAM" id="MobiDB-lite"/>
    </source>
</evidence>
<evidence type="ECO:0008006" key="4">
    <source>
        <dbReference type="Google" id="ProtNLM"/>
    </source>
</evidence>
<organism evidence="2 3">
    <name type="scientific">Granulicella aggregans</name>
    <dbReference type="NCBI Taxonomy" id="474949"/>
    <lineage>
        <taxon>Bacteria</taxon>
        <taxon>Pseudomonadati</taxon>
        <taxon>Acidobacteriota</taxon>
        <taxon>Terriglobia</taxon>
        <taxon>Terriglobales</taxon>
        <taxon>Acidobacteriaceae</taxon>
        <taxon>Granulicella</taxon>
    </lineage>
</organism>
<sequence>MQKTPLTSVEAVTDIDAPKDPNDPGTGGGMDAATYFSRKLAPKLGDCTSRIRSTANDWIQVSHLQATKTEQQPGDLLIHATKPDLQGFFEIIYRVRLKEQRARVTVFFYKLDGTQLEPATILPLLKAYKIGDFEEKLTQALLCGSE</sequence>
<dbReference type="Proteomes" id="UP000540989">
    <property type="component" value="Unassembled WGS sequence"/>
</dbReference>
<comment type="caution">
    <text evidence="2">The sequence shown here is derived from an EMBL/GenBank/DDBJ whole genome shotgun (WGS) entry which is preliminary data.</text>
</comment>
<proteinExistence type="predicted"/>
<accession>A0A7W7ZD72</accession>
<gene>
    <name evidence="2" type="ORF">HDF16_002125</name>
</gene>
<evidence type="ECO:0000313" key="2">
    <source>
        <dbReference type="EMBL" id="MBB5057419.1"/>
    </source>
</evidence>
<keyword evidence="3" id="KW-1185">Reference proteome</keyword>
<protein>
    <recommendedName>
        <fullName evidence="4">Polyketide cyclase/dehydrase/lipid transport protein</fullName>
    </recommendedName>
</protein>
<feature type="region of interest" description="Disordered" evidence="1">
    <location>
        <begin position="1"/>
        <end position="29"/>
    </location>
</feature>